<sequence>MIEMKKLISAKDIEYYHETKVNPIMIEEGTIVTALAMDLVEELGLTIERQKPVQQASQDISKEMIVAMLKKLLQGEVSQSFEAAISKEGLKVVNGNSIQFESLETNNPHAKVFFQEVINEESTAMKAGFLTIEDSVFDYDILDAEISYVVEGNLSLTINGQTYQAKAGDVVYMPKNNTVTFKSKGKTKTFYATCPK</sequence>
<keyword evidence="2" id="KW-1185">Reference proteome</keyword>
<dbReference type="SUPFAM" id="SSF51182">
    <property type="entry name" value="RmlC-like cupins"/>
    <property type="match status" value="1"/>
</dbReference>
<dbReference type="Pfam" id="PF06249">
    <property type="entry name" value="EutQ"/>
    <property type="match status" value="1"/>
</dbReference>
<dbReference type="OrthoDB" id="3828611at2"/>
<dbReference type="AlphaFoldDB" id="A0A4S3B560"/>
<name>A0A4S3B560_9ENTE</name>
<dbReference type="Proteomes" id="UP000310506">
    <property type="component" value="Unassembled WGS sequence"/>
</dbReference>
<dbReference type="InterPro" id="IPR014710">
    <property type="entry name" value="RmlC-like_jellyroll"/>
</dbReference>
<accession>A0A4S3B560</accession>
<comment type="caution">
    <text evidence="1">The sequence shown here is derived from an EMBL/GenBank/DDBJ whole genome shotgun (WGS) entry which is preliminary data.</text>
</comment>
<dbReference type="EMBL" id="SDGV01000017">
    <property type="protein sequence ID" value="THB60980.1"/>
    <property type="molecule type" value="Genomic_DNA"/>
</dbReference>
<gene>
    <name evidence="1" type="ORF">ESZ54_08415</name>
</gene>
<organism evidence="1 2">
    <name type="scientific">Vagococcus silagei</name>
    <dbReference type="NCBI Taxonomy" id="2508885"/>
    <lineage>
        <taxon>Bacteria</taxon>
        <taxon>Bacillati</taxon>
        <taxon>Bacillota</taxon>
        <taxon>Bacilli</taxon>
        <taxon>Lactobacillales</taxon>
        <taxon>Enterococcaceae</taxon>
        <taxon>Vagococcus</taxon>
    </lineage>
</organism>
<protein>
    <submittedName>
        <fullName evidence="1">Cupin domain-containing protein</fullName>
    </submittedName>
</protein>
<reference evidence="1 2" key="1">
    <citation type="submission" date="2019-01" db="EMBL/GenBank/DDBJ databases">
        <title>Vagococcus silagei sp. nov. isolated from brewer's grain.</title>
        <authorList>
            <person name="Guu J.-R."/>
        </authorList>
    </citation>
    <scope>NUCLEOTIDE SEQUENCE [LARGE SCALE GENOMIC DNA]</scope>
    <source>
        <strain evidence="1 2">2B-2</strain>
    </source>
</reference>
<dbReference type="InterPro" id="IPR011051">
    <property type="entry name" value="RmlC_Cupin_sf"/>
</dbReference>
<dbReference type="InterPro" id="IPR010424">
    <property type="entry name" value="EutQ"/>
</dbReference>
<dbReference type="RefSeq" id="WP_136137225.1">
    <property type="nucleotide sequence ID" value="NZ_SDGV01000017.1"/>
</dbReference>
<proteinExistence type="predicted"/>
<dbReference type="CDD" id="cd02228">
    <property type="entry name" value="cupin_EutQ"/>
    <property type="match status" value="1"/>
</dbReference>
<dbReference type="PANTHER" id="PTHR36169">
    <property type="entry name" value="ETHANOLAMINE UTILIZATION PROTEIN EUTQ"/>
    <property type="match status" value="1"/>
</dbReference>
<dbReference type="Gene3D" id="2.60.120.10">
    <property type="entry name" value="Jelly Rolls"/>
    <property type="match status" value="1"/>
</dbReference>
<dbReference type="PANTHER" id="PTHR36169:SF1">
    <property type="entry name" value="ACETATE KINASE EUTQ"/>
    <property type="match status" value="1"/>
</dbReference>
<evidence type="ECO:0000313" key="1">
    <source>
        <dbReference type="EMBL" id="THB60980.1"/>
    </source>
</evidence>
<evidence type="ECO:0000313" key="2">
    <source>
        <dbReference type="Proteomes" id="UP000310506"/>
    </source>
</evidence>